<comment type="similarity">
    <text evidence="1 4">Belongs to the UPF0677 family.</text>
</comment>
<name>A0A1W6MV41_9HYPH</name>
<evidence type="ECO:0000256" key="2">
    <source>
        <dbReference type="ARBA" id="ARBA00022603"/>
    </source>
</evidence>
<dbReference type="SUPFAM" id="SSF53335">
    <property type="entry name" value="S-adenosyl-L-methionine-dependent methyltransferases"/>
    <property type="match status" value="1"/>
</dbReference>
<dbReference type="GO" id="GO:0008168">
    <property type="term" value="F:methyltransferase activity"/>
    <property type="evidence" value="ECO:0007669"/>
    <property type="project" value="UniProtKB-UniRule"/>
</dbReference>
<keyword evidence="3 5" id="KW-0808">Transferase</keyword>
<evidence type="ECO:0000313" key="5">
    <source>
        <dbReference type="EMBL" id="ARN81452.1"/>
    </source>
</evidence>
<dbReference type="STRING" id="655015.B1812_10630"/>
<dbReference type="Gene3D" id="3.40.50.150">
    <property type="entry name" value="Vaccinia Virus protein VP39"/>
    <property type="match status" value="1"/>
</dbReference>
<dbReference type="EMBL" id="CP019948">
    <property type="protein sequence ID" value="ARN81452.1"/>
    <property type="molecule type" value="Genomic_DNA"/>
</dbReference>
<dbReference type="InterPro" id="IPR029063">
    <property type="entry name" value="SAM-dependent_MTases_sf"/>
</dbReference>
<sequence>MSLVQNVPGTAFVVAEFRAEENLKPNPLYRDPIVQAFLDEETKRAADRIYAFFPPVKVNVWVRTRYLDDRLDAQLENGSRQVVILGAGLDTRAQRKAKPGVAFFEIDNPAILSFKRKRLEERGIPPGAAYIGGDYVTEDLGELLARNGFDFSLPTHFIWEGNTMYLSRAAVTGVLESIAQNLRRFSISFDYLAPEVIAKETGDPEITAVVERFAAMGAPWTYGMSDVESLAGRIGLCVADRFTIAELHRLYWPEKTAGSRLFDHYTLCTFCS</sequence>
<dbReference type="RefSeq" id="WP_085771561.1">
    <property type="nucleotide sequence ID" value="NZ_AP027149.1"/>
</dbReference>
<evidence type="ECO:0000256" key="1">
    <source>
        <dbReference type="ARBA" id="ARBA00008138"/>
    </source>
</evidence>
<dbReference type="EC" id="2.1.1.-" evidence="4"/>
<accession>A0A1W6MV41</accession>
<protein>
    <recommendedName>
        <fullName evidence="4">S-adenosyl-L-methionine-dependent methyltransferase</fullName>
        <ecNumber evidence="4">2.1.1.-</ecNumber>
    </recommendedName>
</protein>
<dbReference type="OrthoDB" id="9800233at2"/>
<proteinExistence type="inferred from homology"/>
<dbReference type="GO" id="GO:0032259">
    <property type="term" value="P:methylation"/>
    <property type="evidence" value="ECO:0007669"/>
    <property type="project" value="UniProtKB-KW"/>
</dbReference>
<reference evidence="5 6" key="1">
    <citation type="submission" date="2017-02" db="EMBL/GenBank/DDBJ databases">
        <authorList>
            <person name="Peterson S.W."/>
        </authorList>
    </citation>
    <scope>NUCLEOTIDE SEQUENCE [LARGE SCALE GENOMIC DNA]</scope>
    <source>
        <strain evidence="5 6">S285</strain>
    </source>
</reference>
<keyword evidence="2 4" id="KW-0489">Methyltransferase</keyword>
<dbReference type="InterPro" id="IPR007213">
    <property type="entry name" value="Ppm1/Ppm2/Tcmp"/>
</dbReference>
<dbReference type="InterPro" id="IPR011610">
    <property type="entry name" value="SAM_mthyl_Trfase_ML2640-like"/>
</dbReference>
<dbReference type="AlphaFoldDB" id="A0A1W6MV41"/>
<evidence type="ECO:0000256" key="4">
    <source>
        <dbReference type="RuleBase" id="RU362030"/>
    </source>
</evidence>
<organism evidence="5 6">
    <name type="scientific">Methylocystis bryophila</name>
    <dbReference type="NCBI Taxonomy" id="655015"/>
    <lineage>
        <taxon>Bacteria</taxon>
        <taxon>Pseudomonadati</taxon>
        <taxon>Pseudomonadota</taxon>
        <taxon>Alphaproteobacteria</taxon>
        <taxon>Hyphomicrobiales</taxon>
        <taxon>Methylocystaceae</taxon>
        <taxon>Methylocystis</taxon>
    </lineage>
</organism>
<keyword evidence="4" id="KW-0949">S-adenosyl-L-methionine</keyword>
<evidence type="ECO:0000313" key="6">
    <source>
        <dbReference type="Proteomes" id="UP000193978"/>
    </source>
</evidence>
<dbReference type="PANTHER" id="PTHR43619:SF2">
    <property type="entry name" value="S-ADENOSYL-L-METHIONINE-DEPENDENT METHYLTRANSFERASES SUPERFAMILY PROTEIN"/>
    <property type="match status" value="1"/>
</dbReference>
<dbReference type="NCBIfam" id="TIGR00027">
    <property type="entry name" value="mthyl_TIGR00027"/>
    <property type="match status" value="1"/>
</dbReference>
<dbReference type="KEGG" id="mbry:B1812_10630"/>
<dbReference type="Pfam" id="PF04072">
    <property type="entry name" value="LCM"/>
    <property type="match status" value="1"/>
</dbReference>
<dbReference type="Proteomes" id="UP000193978">
    <property type="component" value="Chromosome"/>
</dbReference>
<keyword evidence="6" id="KW-1185">Reference proteome</keyword>
<comment type="function">
    <text evidence="4">Exhibits S-adenosyl-L-methionine-dependent methyltransferase activity.</text>
</comment>
<gene>
    <name evidence="5" type="ORF">B1812_10630</name>
</gene>
<dbReference type="PANTHER" id="PTHR43619">
    <property type="entry name" value="S-ADENOSYL-L-METHIONINE-DEPENDENT METHYLTRANSFERASE YKTD-RELATED"/>
    <property type="match status" value="1"/>
</dbReference>
<evidence type="ECO:0000256" key="3">
    <source>
        <dbReference type="ARBA" id="ARBA00022679"/>
    </source>
</evidence>